<proteinExistence type="predicted"/>
<reference evidence="2" key="1">
    <citation type="submission" date="2021-01" db="EMBL/GenBank/DDBJ databases">
        <title>Genomic Encyclopedia of Type Strains, Phase IV (KMG-IV): sequencing the most valuable type-strain genomes for metagenomic binning, comparative biology and taxonomic classification.</title>
        <authorList>
            <person name="Goeker M."/>
        </authorList>
    </citation>
    <scope>NUCLEOTIDE SEQUENCE</scope>
    <source>
        <strain evidence="2">DSM 23230</strain>
    </source>
</reference>
<dbReference type="Proteomes" id="UP000774000">
    <property type="component" value="Unassembled WGS sequence"/>
</dbReference>
<name>A0A938XW93_9FIRM</name>
<accession>A0A938XW93</accession>
<dbReference type="GO" id="GO:0016787">
    <property type="term" value="F:hydrolase activity"/>
    <property type="evidence" value="ECO:0007669"/>
    <property type="project" value="UniProtKB-KW"/>
</dbReference>
<dbReference type="Pfam" id="PF01471">
    <property type="entry name" value="PG_binding_1"/>
    <property type="match status" value="1"/>
</dbReference>
<organism evidence="2 3">
    <name type="scientific">Halanaerobacter jeridensis</name>
    <dbReference type="NCBI Taxonomy" id="706427"/>
    <lineage>
        <taxon>Bacteria</taxon>
        <taxon>Bacillati</taxon>
        <taxon>Bacillota</taxon>
        <taxon>Clostridia</taxon>
        <taxon>Halanaerobiales</taxon>
        <taxon>Halobacteroidaceae</taxon>
        <taxon>Halanaerobacter</taxon>
    </lineage>
</organism>
<comment type="caution">
    <text evidence="2">The sequence shown here is derived from an EMBL/GenBank/DDBJ whole genome shotgun (WGS) entry which is preliminary data.</text>
</comment>
<gene>
    <name evidence="2" type="ORF">JOC47_002858</name>
</gene>
<evidence type="ECO:0000259" key="1">
    <source>
        <dbReference type="Pfam" id="PF01471"/>
    </source>
</evidence>
<keyword evidence="2" id="KW-0378">Hydrolase</keyword>
<dbReference type="Gene3D" id="1.10.101.10">
    <property type="entry name" value="PGBD-like superfamily/PGBD"/>
    <property type="match status" value="1"/>
</dbReference>
<keyword evidence="3" id="KW-1185">Reference proteome</keyword>
<dbReference type="SUPFAM" id="SSF47090">
    <property type="entry name" value="PGBD-like"/>
    <property type="match status" value="1"/>
</dbReference>
<dbReference type="EMBL" id="JAFBDQ010000021">
    <property type="protein sequence ID" value="MBM7557989.1"/>
    <property type="molecule type" value="Genomic_DNA"/>
</dbReference>
<protein>
    <submittedName>
        <fullName evidence="2">Peptidoglycan hydrolase-like protein with peptidoglycan-binding domain</fullName>
    </submittedName>
</protein>
<dbReference type="InterPro" id="IPR002477">
    <property type="entry name" value="Peptidoglycan-bd-like"/>
</dbReference>
<evidence type="ECO:0000313" key="3">
    <source>
        <dbReference type="Proteomes" id="UP000774000"/>
    </source>
</evidence>
<dbReference type="AlphaFoldDB" id="A0A938XW93"/>
<feature type="domain" description="Peptidoglycan binding-like" evidence="1">
    <location>
        <begin position="50"/>
        <end position="92"/>
    </location>
</feature>
<evidence type="ECO:0000313" key="2">
    <source>
        <dbReference type="EMBL" id="MBM7557989.1"/>
    </source>
</evidence>
<dbReference type="InterPro" id="IPR036365">
    <property type="entry name" value="PGBD-like_sf"/>
</dbReference>
<sequence>MKKILPLLFLVVVIGVFILIGNLSEVPQTQQVNKQKSEKKSSVKIIKNKAKVKKVQKGLSKLGYELSIDGLYGEETEKTIRKFLEDNNLNITPSDKGIKKEVYQKIVNKSKDKEKPIITEVQIGHQSEDNKFKPKNESDIVAPGDKGLSIMFIVKNIIPGKYEFAIEDIKPNGKREKTNTTERISSEDISWGGGGYGYGWNYSYEEDLRGLIGEWKVNLYINGEKQKQELFLVLPKYTVSSRNSDQFSRVLISKIFEDTSKEVLETIFKEIKERENLNKISFYQNKVNGKFLGKIYKDNTVYWEKDKYKTPDKSEAWARALIFMKRRLKAPSTAEFPWDYDRYVTYLGSNKFSINSYVDAENSFGAKIRTHFTMELKYLGNGKWSIISLETSE</sequence>
<dbReference type="InterPro" id="IPR036366">
    <property type="entry name" value="PGBDSf"/>
</dbReference>